<dbReference type="Proteomes" id="UP000651208">
    <property type="component" value="Unassembled WGS sequence"/>
</dbReference>
<feature type="domain" description="NAD(P)-binding" evidence="1">
    <location>
        <begin position="19"/>
        <end position="193"/>
    </location>
</feature>
<evidence type="ECO:0000313" key="2">
    <source>
        <dbReference type="EMBL" id="MBC9130573.1"/>
    </source>
</evidence>
<organism evidence="2 3">
    <name type="scientific">Frischella japonica</name>
    <dbReference type="NCBI Taxonomy" id="2741544"/>
    <lineage>
        <taxon>Bacteria</taxon>
        <taxon>Pseudomonadati</taxon>
        <taxon>Pseudomonadota</taxon>
        <taxon>Gammaproteobacteria</taxon>
        <taxon>Orbales</taxon>
        <taxon>Orbaceae</taxon>
        <taxon>Frischella</taxon>
    </lineage>
</organism>
<evidence type="ECO:0000259" key="1">
    <source>
        <dbReference type="Pfam" id="PF13460"/>
    </source>
</evidence>
<keyword evidence="3" id="KW-1185">Reference proteome</keyword>
<dbReference type="InterPro" id="IPR036291">
    <property type="entry name" value="NAD(P)-bd_dom_sf"/>
</dbReference>
<evidence type="ECO:0000313" key="3">
    <source>
        <dbReference type="Proteomes" id="UP000651208"/>
    </source>
</evidence>
<dbReference type="PANTHER" id="PTHR15020">
    <property type="entry name" value="FLAVIN REDUCTASE-RELATED"/>
    <property type="match status" value="1"/>
</dbReference>
<dbReference type="SUPFAM" id="SSF51735">
    <property type="entry name" value="NAD(P)-binding Rossmann-fold domains"/>
    <property type="match status" value="1"/>
</dbReference>
<reference evidence="2 3" key="1">
    <citation type="submission" date="2020-06" db="EMBL/GenBank/DDBJ databases">
        <title>Frischella cerana isolated from Apis cerana gut homogenate.</title>
        <authorList>
            <person name="Wolter L.A."/>
            <person name="Suenami S."/>
            <person name="Miyazaki R."/>
        </authorList>
    </citation>
    <scope>NUCLEOTIDE SEQUENCE [LARGE SCALE GENOMIC DNA]</scope>
    <source>
        <strain evidence="2 3">Ac13</strain>
    </source>
</reference>
<accession>A0ABR7QWJ2</accession>
<dbReference type="RefSeq" id="WP_187755016.1">
    <property type="nucleotide sequence ID" value="NZ_JABURY010000010.1"/>
</dbReference>
<sequence length="212" mass="23281">MKTLLIFGVSPKQGTAYQVLQAARKCHPQWRCVVLVRHAELAQQLTKQGVECVIGDATDPVKVNQLCQLAGPDAIIVSTLSGITGNYTAQRIIIDCAEQMGLKQMLLVTSLGCGDTWSTLSTRAKQAFGLAVREKSLAEIWLQTSTLNHLILRPGGLIDGPSTGHGQCYYQQEVHGFIHRDELAELIIAMLNKQQWDNRAYSVIDPSLKVAN</sequence>
<dbReference type="PANTHER" id="PTHR15020:SF50">
    <property type="entry name" value="UPF0659 PROTEIN YMR090W"/>
    <property type="match status" value="1"/>
</dbReference>
<dbReference type="EMBL" id="JABURY010000010">
    <property type="protein sequence ID" value="MBC9130573.1"/>
    <property type="molecule type" value="Genomic_DNA"/>
</dbReference>
<name>A0ABR7QWJ2_9GAMM</name>
<dbReference type="Gene3D" id="3.40.50.720">
    <property type="entry name" value="NAD(P)-binding Rossmann-like Domain"/>
    <property type="match status" value="1"/>
</dbReference>
<comment type="caution">
    <text evidence="2">The sequence shown here is derived from an EMBL/GenBank/DDBJ whole genome shotgun (WGS) entry which is preliminary data.</text>
</comment>
<dbReference type="InterPro" id="IPR016040">
    <property type="entry name" value="NAD(P)-bd_dom"/>
</dbReference>
<gene>
    <name evidence="2" type="ORF">FcAc13_04535</name>
</gene>
<dbReference type="Pfam" id="PF13460">
    <property type="entry name" value="NAD_binding_10"/>
    <property type="match status" value="1"/>
</dbReference>
<proteinExistence type="predicted"/>
<protein>
    <submittedName>
        <fullName evidence="2">NAD(P)H-binding protein</fullName>
    </submittedName>
</protein>